<feature type="region of interest" description="Disordered" evidence="1">
    <location>
        <begin position="73"/>
        <end position="98"/>
    </location>
</feature>
<comment type="caution">
    <text evidence="3">The sequence shown here is derived from an EMBL/GenBank/DDBJ whole genome shotgun (WGS) entry which is preliminary data.</text>
</comment>
<keyword evidence="2" id="KW-0812">Transmembrane</keyword>
<evidence type="ECO:0000313" key="4">
    <source>
        <dbReference type="Proteomes" id="UP000244223"/>
    </source>
</evidence>
<dbReference type="RefSeq" id="WP_107866530.1">
    <property type="nucleotide sequence ID" value="NZ_QAON01000015.1"/>
</dbReference>
<accession>A0A2T5IVQ4</accession>
<dbReference type="AlphaFoldDB" id="A0A2T5IVQ4"/>
<dbReference type="EMBL" id="QAON01000015">
    <property type="protein sequence ID" value="PTQ87919.1"/>
    <property type="molecule type" value="Genomic_DNA"/>
</dbReference>
<name>A0A2T5IVQ4_9GAMM</name>
<organism evidence="3 4">
    <name type="scientific">Agitococcus lubricus</name>
    <dbReference type="NCBI Taxonomy" id="1077255"/>
    <lineage>
        <taxon>Bacteria</taxon>
        <taxon>Pseudomonadati</taxon>
        <taxon>Pseudomonadota</taxon>
        <taxon>Gammaproteobacteria</taxon>
        <taxon>Moraxellales</taxon>
        <taxon>Moraxellaceae</taxon>
        <taxon>Agitococcus</taxon>
    </lineage>
</organism>
<evidence type="ECO:0000256" key="2">
    <source>
        <dbReference type="SAM" id="Phobius"/>
    </source>
</evidence>
<proteinExistence type="predicted"/>
<evidence type="ECO:0000313" key="3">
    <source>
        <dbReference type="EMBL" id="PTQ87919.1"/>
    </source>
</evidence>
<sequence length="98" mass="11173">MAYLCRDCGNRSTKQFPQGKCPACDSFNILSTHKSTQQAIREREPKTLFEILVLTILWGLLAYGVWERYVKEETPNPTPTSLPTQAQQFLPPSSRDNL</sequence>
<keyword evidence="2" id="KW-1133">Transmembrane helix</keyword>
<protein>
    <submittedName>
        <fullName evidence="3">Uncharacterized protein</fullName>
    </submittedName>
</protein>
<evidence type="ECO:0000256" key="1">
    <source>
        <dbReference type="SAM" id="MobiDB-lite"/>
    </source>
</evidence>
<feature type="compositionally biased region" description="Polar residues" evidence="1">
    <location>
        <begin position="79"/>
        <end position="98"/>
    </location>
</feature>
<dbReference type="Proteomes" id="UP000244223">
    <property type="component" value="Unassembled WGS sequence"/>
</dbReference>
<feature type="transmembrane region" description="Helical" evidence="2">
    <location>
        <begin position="47"/>
        <end position="66"/>
    </location>
</feature>
<dbReference type="OrthoDB" id="5739630at2"/>
<keyword evidence="4" id="KW-1185">Reference proteome</keyword>
<gene>
    <name evidence="3" type="ORF">C8N29_1154</name>
</gene>
<keyword evidence="2" id="KW-0472">Membrane</keyword>
<reference evidence="3 4" key="1">
    <citation type="submission" date="2018-04" db="EMBL/GenBank/DDBJ databases">
        <title>Genomic Encyclopedia of Archaeal and Bacterial Type Strains, Phase II (KMG-II): from individual species to whole genera.</title>
        <authorList>
            <person name="Goeker M."/>
        </authorList>
    </citation>
    <scope>NUCLEOTIDE SEQUENCE [LARGE SCALE GENOMIC DNA]</scope>
    <source>
        <strain evidence="3 4">DSM 5822</strain>
    </source>
</reference>